<name>A0A0L0CM53_LUCCU</name>
<evidence type="ECO:0000256" key="4">
    <source>
        <dbReference type="ARBA" id="ARBA00022448"/>
    </source>
</evidence>
<comment type="similarity">
    <text evidence="2 10">Belongs to the calycin superfamily. Lipocalin family.</text>
</comment>
<evidence type="ECO:0000259" key="11">
    <source>
        <dbReference type="Pfam" id="PF08212"/>
    </source>
</evidence>
<reference evidence="12 13" key="1">
    <citation type="journal article" date="2015" name="Nat. Commun.">
        <title>Lucilia cuprina genome unlocks parasitic fly biology to underpin future interventions.</title>
        <authorList>
            <person name="Anstead C.A."/>
            <person name="Korhonen P.K."/>
            <person name="Young N.D."/>
            <person name="Hall R.S."/>
            <person name="Jex A.R."/>
            <person name="Murali S.C."/>
            <person name="Hughes D.S."/>
            <person name="Lee S.F."/>
            <person name="Perry T."/>
            <person name="Stroehlein A.J."/>
            <person name="Ansell B.R."/>
            <person name="Breugelmans B."/>
            <person name="Hofmann A."/>
            <person name="Qu J."/>
            <person name="Dugan S."/>
            <person name="Lee S.L."/>
            <person name="Chao H."/>
            <person name="Dinh H."/>
            <person name="Han Y."/>
            <person name="Doddapaneni H.V."/>
            <person name="Worley K.C."/>
            <person name="Muzny D.M."/>
            <person name="Ioannidis P."/>
            <person name="Waterhouse R.M."/>
            <person name="Zdobnov E.M."/>
            <person name="James P.J."/>
            <person name="Bagnall N.H."/>
            <person name="Kotze A.C."/>
            <person name="Gibbs R.A."/>
            <person name="Richards S."/>
            <person name="Batterham P."/>
            <person name="Gasser R.B."/>
        </authorList>
    </citation>
    <scope>NUCLEOTIDE SEQUENCE [LARGE SCALE GENOMIC DNA]</scope>
    <source>
        <strain evidence="12 13">LS</strain>
        <tissue evidence="12">Full body</tissue>
    </source>
</reference>
<gene>
    <name evidence="12" type="ORF">FF38_06076</name>
</gene>
<dbReference type="SUPFAM" id="SSF50814">
    <property type="entry name" value="Lipocalins"/>
    <property type="match status" value="1"/>
</dbReference>
<comment type="caution">
    <text evidence="12">The sequence shown here is derived from an EMBL/GenBank/DDBJ whole genome shotgun (WGS) entry which is preliminary data.</text>
</comment>
<feature type="signal peptide" evidence="10">
    <location>
        <begin position="1"/>
        <end position="20"/>
    </location>
</feature>
<dbReference type="GO" id="GO:0008289">
    <property type="term" value="F:lipid binding"/>
    <property type="evidence" value="ECO:0007669"/>
    <property type="project" value="UniProtKB-KW"/>
</dbReference>
<feature type="chain" id="PRO_5013433217" description="Apolipoprotein D" evidence="10">
    <location>
        <begin position="21"/>
        <end position="193"/>
    </location>
</feature>
<comment type="subcellular location">
    <subcellularLocation>
        <location evidence="1">Secreted</location>
    </subcellularLocation>
</comment>
<keyword evidence="8" id="KW-1015">Disulfide bond</keyword>
<keyword evidence="9" id="KW-0325">Glycoprotein</keyword>
<keyword evidence="4" id="KW-0813">Transport</keyword>
<dbReference type="PRINTS" id="PR01273">
    <property type="entry name" value="INVTBRTCOLOR"/>
</dbReference>
<dbReference type="AlphaFoldDB" id="A0A0L0CM53"/>
<dbReference type="Gene3D" id="2.40.128.20">
    <property type="match status" value="1"/>
</dbReference>
<dbReference type="InterPro" id="IPR012674">
    <property type="entry name" value="Calycin"/>
</dbReference>
<dbReference type="GO" id="GO:0006629">
    <property type="term" value="P:lipid metabolic process"/>
    <property type="evidence" value="ECO:0007669"/>
    <property type="project" value="TreeGrafter"/>
</dbReference>
<evidence type="ECO:0000256" key="9">
    <source>
        <dbReference type="ARBA" id="ARBA00023180"/>
    </source>
</evidence>
<keyword evidence="6 10" id="KW-0732">Signal</keyword>
<dbReference type="GO" id="GO:0005737">
    <property type="term" value="C:cytoplasm"/>
    <property type="evidence" value="ECO:0007669"/>
    <property type="project" value="TreeGrafter"/>
</dbReference>
<feature type="domain" description="Lipocalin/cytosolic fatty-acid binding" evidence="11">
    <location>
        <begin position="39"/>
        <end position="177"/>
    </location>
</feature>
<keyword evidence="13" id="KW-1185">Reference proteome</keyword>
<proteinExistence type="inferred from homology"/>
<evidence type="ECO:0000256" key="7">
    <source>
        <dbReference type="ARBA" id="ARBA00023121"/>
    </source>
</evidence>
<dbReference type="OMA" id="VWSCYEF"/>
<dbReference type="Pfam" id="PF08212">
    <property type="entry name" value="Lipocalin_2"/>
    <property type="match status" value="1"/>
</dbReference>
<dbReference type="PANTHER" id="PTHR10612:SF34">
    <property type="entry name" value="APOLIPOPROTEIN D"/>
    <property type="match status" value="1"/>
</dbReference>
<evidence type="ECO:0000256" key="10">
    <source>
        <dbReference type="PIRNR" id="PIRNR036893"/>
    </source>
</evidence>
<dbReference type="InterPro" id="IPR022271">
    <property type="entry name" value="Lipocalin_ApoD"/>
</dbReference>
<evidence type="ECO:0000256" key="3">
    <source>
        <dbReference type="ARBA" id="ARBA00019890"/>
    </source>
</evidence>
<dbReference type="CDD" id="cd19437">
    <property type="entry name" value="lipocalin_apoD-like"/>
    <property type="match status" value="1"/>
</dbReference>
<protein>
    <recommendedName>
        <fullName evidence="3">Apolipoprotein D</fullName>
    </recommendedName>
</protein>
<dbReference type="PANTHER" id="PTHR10612">
    <property type="entry name" value="APOLIPOPROTEIN D"/>
    <property type="match status" value="1"/>
</dbReference>
<evidence type="ECO:0000256" key="1">
    <source>
        <dbReference type="ARBA" id="ARBA00004613"/>
    </source>
</evidence>
<evidence type="ECO:0000313" key="13">
    <source>
        <dbReference type="Proteomes" id="UP000037069"/>
    </source>
</evidence>
<dbReference type="InterPro" id="IPR003057">
    <property type="entry name" value="Invtbrt_color"/>
</dbReference>
<dbReference type="EMBL" id="JRES01000204">
    <property type="protein sequence ID" value="KNC33327.1"/>
    <property type="molecule type" value="Genomic_DNA"/>
</dbReference>
<organism evidence="12 13">
    <name type="scientific">Lucilia cuprina</name>
    <name type="common">Green bottle fly</name>
    <name type="synonym">Australian sheep blowfly</name>
    <dbReference type="NCBI Taxonomy" id="7375"/>
    <lineage>
        <taxon>Eukaryota</taxon>
        <taxon>Metazoa</taxon>
        <taxon>Ecdysozoa</taxon>
        <taxon>Arthropoda</taxon>
        <taxon>Hexapoda</taxon>
        <taxon>Insecta</taxon>
        <taxon>Pterygota</taxon>
        <taxon>Neoptera</taxon>
        <taxon>Endopterygota</taxon>
        <taxon>Diptera</taxon>
        <taxon>Brachycera</taxon>
        <taxon>Muscomorpha</taxon>
        <taxon>Oestroidea</taxon>
        <taxon>Calliphoridae</taxon>
        <taxon>Luciliinae</taxon>
        <taxon>Lucilia</taxon>
    </lineage>
</organism>
<evidence type="ECO:0000313" key="12">
    <source>
        <dbReference type="EMBL" id="KNC33327.1"/>
    </source>
</evidence>
<evidence type="ECO:0000256" key="5">
    <source>
        <dbReference type="ARBA" id="ARBA00022525"/>
    </source>
</evidence>
<dbReference type="GO" id="GO:0005576">
    <property type="term" value="C:extracellular region"/>
    <property type="evidence" value="ECO:0007669"/>
    <property type="project" value="UniProtKB-SubCell"/>
</dbReference>
<evidence type="ECO:0000256" key="2">
    <source>
        <dbReference type="ARBA" id="ARBA00006889"/>
    </source>
</evidence>
<keyword evidence="5" id="KW-0964">Secreted</keyword>
<dbReference type="GO" id="GO:0031409">
    <property type="term" value="F:pigment binding"/>
    <property type="evidence" value="ECO:0007669"/>
    <property type="project" value="InterPro"/>
</dbReference>
<dbReference type="Proteomes" id="UP000037069">
    <property type="component" value="Unassembled WGS sequence"/>
</dbReference>
<dbReference type="InterPro" id="IPR000566">
    <property type="entry name" value="Lipocln_cytosolic_FA-bd_dom"/>
</dbReference>
<accession>A0A0L0CM53</accession>
<dbReference type="GO" id="GO:0000302">
    <property type="term" value="P:response to reactive oxygen species"/>
    <property type="evidence" value="ECO:0007669"/>
    <property type="project" value="TreeGrafter"/>
</dbReference>
<sequence length="193" mass="21263">MNKSSLTLAILSALLGLSAAQVVFQGSCPENVKVVSDFNVEKYLGKWYEYAKYPAYFEMEGKCVTALYSLSDDGNVTVKNTLINEKTNVLTDILGTASLVANGKLLVKFPVSPAITVSSNYWILDTDYDNYTVIYSCVPVTTNTHATIAWILTRQALPEPTIIEKTVSVLKENNVSLREMTITNQISCNEETA</sequence>
<dbReference type="FunFam" id="2.40.128.20:FF:000003">
    <property type="entry name" value="Apolipoprotein D"/>
    <property type="match status" value="1"/>
</dbReference>
<evidence type="ECO:0000256" key="8">
    <source>
        <dbReference type="ARBA" id="ARBA00023157"/>
    </source>
</evidence>
<keyword evidence="7" id="KW-0446">Lipid-binding</keyword>
<evidence type="ECO:0000256" key="6">
    <source>
        <dbReference type="ARBA" id="ARBA00022729"/>
    </source>
</evidence>
<dbReference type="PIRSF" id="PIRSF036893">
    <property type="entry name" value="Lipocalin_ApoD"/>
    <property type="match status" value="1"/>
</dbReference>
<dbReference type="OrthoDB" id="565904at2759"/>